<dbReference type="Gene3D" id="3.30.70.270">
    <property type="match status" value="1"/>
</dbReference>
<evidence type="ECO:0000256" key="3">
    <source>
        <dbReference type="ARBA" id="ARBA00012417"/>
    </source>
</evidence>
<evidence type="ECO:0000259" key="8">
    <source>
        <dbReference type="Pfam" id="PF11799"/>
    </source>
</evidence>
<dbReference type="InterPro" id="IPR017961">
    <property type="entry name" value="DNA_pol_Y-fam_little_finger"/>
</dbReference>
<dbReference type="PANTHER" id="PTHR35369">
    <property type="entry name" value="BLR3025 PROTEIN-RELATED"/>
    <property type="match status" value="1"/>
</dbReference>
<gene>
    <name evidence="9" type="ORF">CW354_14085</name>
</gene>
<evidence type="ECO:0000313" key="10">
    <source>
        <dbReference type="Proteomes" id="UP000239504"/>
    </source>
</evidence>
<evidence type="ECO:0000259" key="7">
    <source>
        <dbReference type="Pfam" id="PF00817"/>
    </source>
</evidence>
<dbReference type="EC" id="2.7.7.7" evidence="3"/>
<proteinExistence type="inferred from homology"/>
<dbReference type="InterPro" id="IPR001126">
    <property type="entry name" value="UmuC"/>
</dbReference>
<protein>
    <recommendedName>
        <fullName evidence="3">DNA-directed DNA polymerase</fullName>
        <ecNumber evidence="3">2.7.7.7</ecNumber>
    </recommendedName>
</protein>
<keyword evidence="10" id="KW-1185">Reference proteome</keyword>
<dbReference type="InterPro" id="IPR050356">
    <property type="entry name" value="SulA_CellDiv_inhibitor"/>
</dbReference>
<evidence type="ECO:0000256" key="4">
    <source>
        <dbReference type="ARBA" id="ARBA00022763"/>
    </source>
</evidence>
<dbReference type="Pfam" id="PF11799">
    <property type="entry name" value="IMS_C"/>
    <property type="match status" value="1"/>
</dbReference>
<dbReference type="GO" id="GO:0003684">
    <property type="term" value="F:damaged DNA binding"/>
    <property type="evidence" value="ECO:0007669"/>
    <property type="project" value="InterPro"/>
</dbReference>
<comment type="caution">
    <text evidence="9">The sequence shown here is derived from an EMBL/GenBank/DDBJ whole genome shotgun (WGS) entry which is preliminary data.</text>
</comment>
<dbReference type="PANTHER" id="PTHR35369:SF2">
    <property type="entry name" value="BLR3025 PROTEIN"/>
    <property type="match status" value="1"/>
</dbReference>
<dbReference type="SUPFAM" id="SSF56672">
    <property type="entry name" value="DNA/RNA polymerases"/>
    <property type="match status" value="1"/>
</dbReference>
<evidence type="ECO:0000313" key="9">
    <source>
        <dbReference type="EMBL" id="PQA87164.1"/>
    </source>
</evidence>
<reference evidence="9 10" key="1">
    <citation type="submission" date="2017-12" db="EMBL/GenBank/DDBJ databases">
        <authorList>
            <person name="Hurst M.R.H."/>
        </authorList>
    </citation>
    <scope>NUCLEOTIDE SEQUENCE [LARGE SCALE GENOMIC DNA]</scope>
    <source>
        <strain evidence="9 10">SY-3-19</strain>
    </source>
</reference>
<comment type="catalytic activity">
    <reaction evidence="6">
        <text>DNA(n) + a 2'-deoxyribonucleoside 5'-triphosphate = DNA(n+1) + diphosphate</text>
        <dbReference type="Rhea" id="RHEA:22508"/>
        <dbReference type="Rhea" id="RHEA-COMP:17339"/>
        <dbReference type="Rhea" id="RHEA-COMP:17340"/>
        <dbReference type="ChEBI" id="CHEBI:33019"/>
        <dbReference type="ChEBI" id="CHEBI:61560"/>
        <dbReference type="ChEBI" id="CHEBI:173112"/>
        <dbReference type="EC" id="2.7.7.7"/>
    </reaction>
</comment>
<dbReference type="Pfam" id="PF00817">
    <property type="entry name" value="IMS"/>
    <property type="match status" value="1"/>
</dbReference>
<comment type="subunit">
    <text evidence="2">Monomer.</text>
</comment>
<dbReference type="EMBL" id="PJCH01000010">
    <property type="protein sequence ID" value="PQA87164.1"/>
    <property type="molecule type" value="Genomic_DNA"/>
</dbReference>
<evidence type="ECO:0000256" key="2">
    <source>
        <dbReference type="ARBA" id="ARBA00011245"/>
    </source>
</evidence>
<keyword evidence="4" id="KW-0227">DNA damage</keyword>
<evidence type="ECO:0000256" key="1">
    <source>
        <dbReference type="ARBA" id="ARBA00010945"/>
    </source>
</evidence>
<dbReference type="Proteomes" id="UP000239504">
    <property type="component" value="Unassembled WGS sequence"/>
</dbReference>
<dbReference type="AlphaFoldDB" id="A0A2S7K3S6"/>
<comment type="similarity">
    <text evidence="1">Belongs to the DNA polymerase type-Y family.</text>
</comment>
<name>A0A2S7K3S6_9PROT</name>
<organism evidence="9 10">
    <name type="scientific">Hyphococcus luteus</name>
    <dbReference type="NCBI Taxonomy" id="2058213"/>
    <lineage>
        <taxon>Bacteria</taxon>
        <taxon>Pseudomonadati</taxon>
        <taxon>Pseudomonadota</taxon>
        <taxon>Alphaproteobacteria</taxon>
        <taxon>Parvularculales</taxon>
        <taxon>Parvularculaceae</taxon>
        <taxon>Hyphococcus</taxon>
    </lineage>
</organism>
<evidence type="ECO:0000256" key="5">
    <source>
        <dbReference type="ARBA" id="ARBA00025589"/>
    </source>
</evidence>
<dbReference type="CDD" id="cd03468">
    <property type="entry name" value="PolY_like"/>
    <property type="match status" value="1"/>
</dbReference>
<comment type="function">
    <text evidence="5">Poorly processive, error-prone DNA polymerase involved in untargeted mutagenesis. Copies undamaged DNA at stalled replication forks, which arise in vivo from mismatched or misaligned primer ends. These misaligned primers can be extended by PolIV. Exhibits no 3'-5' exonuclease (proofreading) activity. May be involved in translesional synthesis, in conjunction with the beta clamp from PolIII.</text>
</comment>
<feature type="domain" description="UmuC" evidence="7">
    <location>
        <begin position="85"/>
        <end position="216"/>
    </location>
</feature>
<dbReference type="OrthoDB" id="9788640at2"/>
<dbReference type="GO" id="GO:0006281">
    <property type="term" value="P:DNA repair"/>
    <property type="evidence" value="ECO:0007669"/>
    <property type="project" value="InterPro"/>
</dbReference>
<dbReference type="Gene3D" id="3.40.1170.60">
    <property type="match status" value="1"/>
</dbReference>
<evidence type="ECO:0000256" key="6">
    <source>
        <dbReference type="ARBA" id="ARBA00049244"/>
    </source>
</evidence>
<accession>A0A2S7K3S6</accession>
<feature type="domain" description="DNA polymerase Y-family little finger" evidence="8">
    <location>
        <begin position="306"/>
        <end position="404"/>
    </location>
</feature>
<sequence length="574" mass="64139">MRAMKALARRARAGASRRRRARKIHWINGDWGGRAGMRLWRRAAMGIAAGGYWNGIMSTGDSSRPRRILAAWFPRWPIDHLKKIQPSLEAASAPIVLHEKTKSALRIRAMDARAAQLGFYQGQALADARAIEPKLIAVEAGREEEARAFRRLAEELMRYSPVVCVQETGEVFIDITGCQRLFGGEDVILEDLTSRIRRAGYSARAAIADTAGAAWALARYGEEGVVEQGAHDAAIASLPVEALRLPPALSDRLRRLGLKRVEQLYGMPRAPLTARFTKTLLLRLGQALGMEPEPLTPISPAPLYYSQRKLAEPVSTLEAVKSILAPLAQDLAGALVRDAAGARRFEVSLFRVDNHVTRVQVGASAPARDAVHIMRLFSNRLDDLQDDYDAGFGFELLRLSAFEVRPLAVRQRAAFDLKSDRAAQDEALAELKDRLSNWLGEKNVCRMRFRDTHLPERAAVFTPVIAPDDKPEHSPGAGARPVKLLPRPEEIEAIAEVPDGPPLRFKWRRVAYAVARANGPERIADEWQRKEASGATRDYYRIETPEGRRFWLFREGLYGRETASPRWFLHGFFA</sequence>
<dbReference type="InterPro" id="IPR043502">
    <property type="entry name" value="DNA/RNA_pol_sf"/>
</dbReference>
<dbReference type="InterPro" id="IPR043128">
    <property type="entry name" value="Rev_trsase/Diguanyl_cyclase"/>
</dbReference>